<organism evidence="3 4">
    <name type="scientific">Kineosphaera limosa NBRC 100340</name>
    <dbReference type="NCBI Taxonomy" id="1184609"/>
    <lineage>
        <taxon>Bacteria</taxon>
        <taxon>Bacillati</taxon>
        <taxon>Actinomycetota</taxon>
        <taxon>Actinomycetes</taxon>
        <taxon>Micrococcales</taxon>
        <taxon>Dermatophilaceae</taxon>
        <taxon>Kineosphaera</taxon>
    </lineage>
</organism>
<dbReference type="PROSITE" id="PS50894">
    <property type="entry name" value="HPT"/>
    <property type="match status" value="1"/>
</dbReference>
<dbReference type="Pfam" id="PF01627">
    <property type="entry name" value="Hpt"/>
    <property type="match status" value="1"/>
</dbReference>
<dbReference type="PANTHER" id="PTHR43395:SF1">
    <property type="entry name" value="CHEMOTAXIS PROTEIN CHEA"/>
    <property type="match status" value="1"/>
</dbReference>
<keyword evidence="1" id="KW-0597">Phosphoprotein</keyword>
<name>K6X172_9MICO</name>
<feature type="non-terminal residue" evidence="3">
    <location>
        <position position="157"/>
    </location>
</feature>
<protein>
    <submittedName>
        <fullName evidence="3">Chemotaxis protein CheA</fullName>
    </submittedName>
</protein>
<dbReference type="Gene3D" id="1.20.120.160">
    <property type="entry name" value="HPT domain"/>
    <property type="match status" value="1"/>
</dbReference>
<evidence type="ECO:0000313" key="4">
    <source>
        <dbReference type="Proteomes" id="UP000008366"/>
    </source>
</evidence>
<dbReference type="eggNOG" id="COG2198">
    <property type="taxonomic scope" value="Bacteria"/>
</dbReference>
<sequence length="157" mass="17116">MEGMEEIVQEFLVESHENLDQLDQDLLALERDPNSRELLSSIFRTLHTIKGTSGFLALHTLERVAHAGENLLSKLRDGELMLNPTMATVLLEMVDAIRNLLGLIEQDGNEGTEEYNELTVKLHALLEGRDLATLEVAAPGEATAAAAEAQAVAETVA</sequence>
<dbReference type="CDD" id="cd00088">
    <property type="entry name" value="HPT"/>
    <property type="match status" value="1"/>
</dbReference>
<dbReference type="STRING" id="1184609.KILIM_101_00170"/>
<dbReference type="InterPro" id="IPR008207">
    <property type="entry name" value="Sig_transdc_His_kin_Hpt_dom"/>
</dbReference>
<accession>K6X172</accession>
<dbReference type="GO" id="GO:0000160">
    <property type="term" value="P:phosphorelay signal transduction system"/>
    <property type="evidence" value="ECO:0007669"/>
    <property type="project" value="InterPro"/>
</dbReference>
<dbReference type="PANTHER" id="PTHR43395">
    <property type="entry name" value="SENSOR HISTIDINE KINASE CHEA"/>
    <property type="match status" value="1"/>
</dbReference>
<feature type="domain" description="HPt" evidence="2">
    <location>
        <begin position="1"/>
        <end position="104"/>
    </location>
</feature>
<gene>
    <name evidence="3" type="primary">cheA</name>
    <name evidence="3" type="ORF">KILIM_101_00170</name>
</gene>
<proteinExistence type="predicted"/>
<dbReference type="AlphaFoldDB" id="K6X172"/>
<dbReference type="EMBL" id="BAHD01000101">
    <property type="protein sequence ID" value="GAB98122.1"/>
    <property type="molecule type" value="Genomic_DNA"/>
</dbReference>
<evidence type="ECO:0000313" key="3">
    <source>
        <dbReference type="EMBL" id="GAB98122.1"/>
    </source>
</evidence>
<dbReference type="SUPFAM" id="SSF47226">
    <property type="entry name" value="Histidine-containing phosphotransfer domain, HPT domain"/>
    <property type="match status" value="1"/>
</dbReference>
<evidence type="ECO:0000256" key="1">
    <source>
        <dbReference type="PROSITE-ProRule" id="PRU00110"/>
    </source>
</evidence>
<dbReference type="RefSeq" id="WP_006594654.1">
    <property type="nucleotide sequence ID" value="NZ_BAHD01000101.1"/>
</dbReference>
<dbReference type="Proteomes" id="UP000008366">
    <property type="component" value="Unassembled WGS sequence"/>
</dbReference>
<evidence type="ECO:0000259" key="2">
    <source>
        <dbReference type="PROSITE" id="PS50894"/>
    </source>
</evidence>
<dbReference type="SMART" id="SM00073">
    <property type="entry name" value="HPT"/>
    <property type="match status" value="1"/>
</dbReference>
<comment type="caution">
    <text evidence="3">The sequence shown here is derived from an EMBL/GenBank/DDBJ whole genome shotgun (WGS) entry which is preliminary data.</text>
</comment>
<dbReference type="InterPro" id="IPR036641">
    <property type="entry name" value="HPT_dom_sf"/>
</dbReference>
<dbReference type="InterPro" id="IPR051315">
    <property type="entry name" value="Bact_Chemotaxis_CheA"/>
</dbReference>
<keyword evidence="4" id="KW-1185">Reference proteome</keyword>
<feature type="modified residue" description="Phosphohistidine" evidence="1">
    <location>
        <position position="47"/>
    </location>
</feature>
<reference evidence="3 4" key="1">
    <citation type="submission" date="2012-08" db="EMBL/GenBank/DDBJ databases">
        <title>Whole genome shotgun sequence of Kineosphaera limosa NBRC 100340.</title>
        <authorList>
            <person name="Yoshida I."/>
            <person name="Isaki S."/>
            <person name="Hosoyama A."/>
            <person name="Tsuchikane K."/>
            <person name="Katsumata H."/>
            <person name="Ando Y."/>
            <person name="Ohji S."/>
            <person name="Hamada M."/>
            <person name="Tamura T."/>
            <person name="Yamazoe A."/>
            <person name="Yamazaki S."/>
            <person name="Fujita N."/>
        </authorList>
    </citation>
    <scope>NUCLEOTIDE SEQUENCE [LARGE SCALE GENOMIC DNA]</scope>
    <source>
        <strain evidence="3 4">NBRC 100340</strain>
    </source>
</reference>